<name>A0A8H6WFN4_MYCCL</name>
<evidence type="ECO:0000256" key="1">
    <source>
        <dbReference type="SAM" id="MobiDB-lite"/>
    </source>
</evidence>
<keyword evidence="3" id="KW-1185">Reference proteome</keyword>
<comment type="caution">
    <text evidence="2">The sequence shown here is derived from an EMBL/GenBank/DDBJ whole genome shotgun (WGS) entry which is preliminary data.</text>
</comment>
<feature type="region of interest" description="Disordered" evidence="1">
    <location>
        <begin position="668"/>
        <end position="703"/>
    </location>
</feature>
<gene>
    <name evidence="2" type="ORF">HMN09_00611800</name>
</gene>
<reference evidence="2" key="1">
    <citation type="submission" date="2020-05" db="EMBL/GenBank/DDBJ databases">
        <title>Mycena genomes resolve the evolution of fungal bioluminescence.</title>
        <authorList>
            <person name="Tsai I.J."/>
        </authorList>
    </citation>
    <scope>NUCLEOTIDE SEQUENCE</scope>
    <source>
        <strain evidence="2">110903Hualien_Pintung</strain>
    </source>
</reference>
<feature type="compositionally biased region" description="Low complexity" evidence="1">
    <location>
        <begin position="455"/>
        <end position="477"/>
    </location>
</feature>
<dbReference type="OrthoDB" id="2856059at2759"/>
<feature type="compositionally biased region" description="Basic and acidic residues" evidence="1">
    <location>
        <begin position="521"/>
        <end position="533"/>
    </location>
</feature>
<feature type="region of interest" description="Disordered" evidence="1">
    <location>
        <begin position="452"/>
        <end position="559"/>
    </location>
</feature>
<proteinExistence type="predicted"/>
<evidence type="ECO:0000313" key="3">
    <source>
        <dbReference type="Proteomes" id="UP000613580"/>
    </source>
</evidence>
<protein>
    <submittedName>
        <fullName evidence="2">Uncharacterized protein</fullName>
    </submittedName>
</protein>
<dbReference type="AlphaFoldDB" id="A0A8H6WFN4"/>
<accession>A0A8H6WFN4</accession>
<dbReference type="EMBL" id="JACAZE010000007">
    <property type="protein sequence ID" value="KAF7310689.1"/>
    <property type="molecule type" value="Genomic_DNA"/>
</dbReference>
<organism evidence="2 3">
    <name type="scientific">Mycena chlorophos</name>
    <name type="common">Agaric fungus</name>
    <name type="synonym">Agaricus chlorophos</name>
    <dbReference type="NCBI Taxonomy" id="658473"/>
    <lineage>
        <taxon>Eukaryota</taxon>
        <taxon>Fungi</taxon>
        <taxon>Dikarya</taxon>
        <taxon>Basidiomycota</taxon>
        <taxon>Agaricomycotina</taxon>
        <taxon>Agaricomycetes</taxon>
        <taxon>Agaricomycetidae</taxon>
        <taxon>Agaricales</taxon>
        <taxon>Marasmiineae</taxon>
        <taxon>Mycenaceae</taxon>
        <taxon>Mycena</taxon>
    </lineage>
</organism>
<sequence>MSASHNYFQWGGEPPIDTIADLWAQFWTVDQHRLGHSLICSFERGDGYKKTREDLLTYMSGNGEWVPRYGALRSSPEFWAWTSPTSRDSHSHFLIKEFVDYNELRFYQDDDTKTSREVAAQHLRRLRSKLQGISPALLDLPDAPAQQYSPLDRVFCPYGFEDLDSDEDEDDENDLDFHLMLEDQEQVLSDLREQVTFWQSEAKSGPPDDSSVAVHGSPHMSIDPRKLGFTVPSCIAFLGSTSPSVQQLKDAITLVVNDLHGYKNSVPSPVAFEFTHDGNLVEFAFGGLLFQSFRKYSWKLAYMLLLNQWLPESEAAAREAENVAVVIPTPAIKLVNPDYDGFARDVLAFLSRRDEMHPWAYNPMAVFFLMSQHARRVPGIRVASMTGSWLSLVVPQKQQRADLTADTTPVPVNRDALFSVENLDRRLHCIVMETLWQRSALKRLRGLLHSGPHRAQSTAAPTTKPSSASTSAPTASTGKRFRAASAGSAFEQPKPKKARSEGRGRASRTKNAARRGPQQKDQSKMEQQAERHAQTQCSQSLTVDDWDDAEEPPRDRLPSWWTDRSCSECEGRGLEPDAWCVQVVEVIRNPNASAYDGFALTHAEGDNRLKPRELTTLKEHCGKEDFNFAYVEWGVAVHTTTNALWLFDGQDYHGTIMPSVAAMNQGAVSQGKHGSENERNVGRARAGRRARTNCGRRRAAELA</sequence>
<evidence type="ECO:0000313" key="2">
    <source>
        <dbReference type="EMBL" id="KAF7310689.1"/>
    </source>
</evidence>
<feature type="compositionally biased region" description="Basic residues" evidence="1">
    <location>
        <begin position="685"/>
        <end position="697"/>
    </location>
</feature>
<dbReference type="Proteomes" id="UP000613580">
    <property type="component" value="Unassembled WGS sequence"/>
</dbReference>